<keyword evidence="4" id="KW-1185">Reference proteome</keyword>
<dbReference type="InterPro" id="IPR001732">
    <property type="entry name" value="UDP-Glc/GDP-Man_DH_N"/>
</dbReference>
<dbReference type="SUPFAM" id="SSF51735">
    <property type="entry name" value="NAD(P)-binding Rossmann-fold domains"/>
    <property type="match status" value="1"/>
</dbReference>
<dbReference type="PANTHER" id="PTHR43491:SF2">
    <property type="entry name" value="UDP-N-ACETYL-D-MANNOSAMINE DEHYDROGENASE"/>
    <property type="match status" value="1"/>
</dbReference>
<dbReference type="Gene3D" id="3.40.50.720">
    <property type="entry name" value="NAD(P)-binding Rossmann-like Domain"/>
    <property type="match status" value="1"/>
</dbReference>
<dbReference type="Proteomes" id="UP000216354">
    <property type="component" value="Unassembled WGS sequence"/>
</dbReference>
<comment type="caution">
    <text evidence="3">The sequence shown here is derived from an EMBL/GenBank/DDBJ whole genome shotgun (WGS) entry which is preliminary data.</text>
</comment>
<evidence type="ECO:0000259" key="2">
    <source>
        <dbReference type="Pfam" id="PF03721"/>
    </source>
</evidence>
<evidence type="ECO:0000313" key="4">
    <source>
        <dbReference type="Proteomes" id="UP000216354"/>
    </source>
</evidence>
<proteinExistence type="inferred from homology"/>
<comment type="similarity">
    <text evidence="1">Belongs to the UDP-glucose/GDP-mannose dehydrogenase family.</text>
</comment>
<name>A0ABX4EWZ0_9BORD</name>
<protein>
    <submittedName>
        <fullName evidence="3">Vi polysaccharide biosynthesis protein VipA/TviB</fullName>
    </submittedName>
</protein>
<dbReference type="PANTHER" id="PTHR43491">
    <property type="entry name" value="UDP-N-ACETYL-D-MANNOSAMINE DEHYDROGENASE"/>
    <property type="match status" value="1"/>
</dbReference>
<evidence type="ECO:0000313" key="3">
    <source>
        <dbReference type="EMBL" id="OZI58990.1"/>
    </source>
</evidence>
<dbReference type="PIRSF" id="PIRSF000124">
    <property type="entry name" value="UDPglc_GDPman_dh"/>
    <property type="match status" value="1"/>
</dbReference>
<gene>
    <name evidence="3" type="ORF">CAL27_16895</name>
</gene>
<dbReference type="PIRSF" id="PIRSF500136">
    <property type="entry name" value="UDP_ManNAc_DH"/>
    <property type="match status" value="1"/>
</dbReference>
<accession>A0ABX4EWZ0</accession>
<feature type="non-terminal residue" evidence="3">
    <location>
        <position position="138"/>
    </location>
</feature>
<reference evidence="3 4" key="1">
    <citation type="submission" date="2017-05" db="EMBL/GenBank/DDBJ databases">
        <title>Complete and WGS of Bordetella genogroups.</title>
        <authorList>
            <person name="Spilker T."/>
            <person name="Lipuma J."/>
        </authorList>
    </citation>
    <scope>NUCLEOTIDE SEQUENCE [LARGE SCALE GENOMIC DNA]</scope>
    <source>
        <strain evidence="3 4">AU9795</strain>
    </source>
</reference>
<dbReference type="InterPro" id="IPR036291">
    <property type="entry name" value="NAD(P)-bd_dom_sf"/>
</dbReference>
<dbReference type="InterPro" id="IPR017476">
    <property type="entry name" value="UDP-Glc/GDP-Man"/>
</dbReference>
<evidence type="ECO:0000256" key="1">
    <source>
        <dbReference type="ARBA" id="ARBA00006601"/>
    </source>
</evidence>
<sequence>MSQLLKSVDQIKLAVVGLGYVGLPLAVEFGKKREVIGFDINERRVKALQAGHDHTLEVDDAELASAKGLSYTTEREQLGRANVFIVTVPTPIDEYRQPDLTPLVKASETIGAVLKRGDIVIYESTVYPGATEEDCVPV</sequence>
<dbReference type="Pfam" id="PF03721">
    <property type="entry name" value="UDPG_MGDP_dh_N"/>
    <property type="match status" value="1"/>
</dbReference>
<feature type="domain" description="UDP-glucose/GDP-mannose dehydrogenase N-terminal" evidence="2">
    <location>
        <begin position="12"/>
        <end position="133"/>
    </location>
</feature>
<organism evidence="3 4">
    <name type="scientific">Bordetella genomosp. 1</name>
    <dbReference type="NCBI Taxonomy" id="1395607"/>
    <lineage>
        <taxon>Bacteria</taxon>
        <taxon>Pseudomonadati</taxon>
        <taxon>Pseudomonadota</taxon>
        <taxon>Betaproteobacteria</taxon>
        <taxon>Burkholderiales</taxon>
        <taxon>Alcaligenaceae</taxon>
        <taxon>Bordetella</taxon>
    </lineage>
</organism>
<dbReference type="EMBL" id="NEVR01000004">
    <property type="protein sequence ID" value="OZI58990.1"/>
    <property type="molecule type" value="Genomic_DNA"/>
</dbReference>
<dbReference type="InterPro" id="IPR028359">
    <property type="entry name" value="UDP_ManNAc/GlcNAc_DH"/>
</dbReference>